<evidence type="ECO:0000313" key="5">
    <source>
        <dbReference type="EMBL" id="NBI29547.1"/>
    </source>
</evidence>
<evidence type="ECO:0000256" key="3">
    <source>
        <dbReference type="ARBA" id="ARBA00022748"/>
    </source>
</evidence>
<keyword evidence="4" id="KW-0472">Membrane</keyword>
<dbReference type="GO" id="GO:0005886">
    <property type="term" value="C:plasma membrane"/>
    <property type="evidence" value="ECO:0007669"/>
    <property type="project" value="InterPro"/>
</dbReference>
<dbReference type="InterPro" id="IPR012340">
    <property type="entry name" value="NA-bd_OB-fold"/>
</dbReference>
<comment type="caution">
    <text evidence="5">The sequence shown here is derived from an EMBL/GenBank/DDBJ whole genome shotgun (WGS) entry which is preliminary data.</text>
</comment>
<sequence>MKKNKKMLIGCSIIFVATIVLLIGATTKASGSELTLQEIIQEPHKFQGRFIMTQGDLIEKSIQWDADLIQLSFKIEDEFGNVLTVVHQGVKPDNFSEDVIVIVEGFIHDDGIFTAEKVQTKCPSKYEGEEYDPELHEKEIE</sequence>
<evidence type="ECO:0000313" key="6">
    <source>
        <dbReference type="Proteomes" id="UP000448943"/>
    </source>
</evidence>
<gene>
    <name evidence="5" type="ORF">ERL59_11315</name>
</gene>
<comment type="subcellular location">
    <subcellularLocation>
        <location evidence="1">Membrane</location>
    </subcellularLocation>
</comment>
<keyword evidence="2" id="KW-0408">Iron</keyword>
<dbReference type="Proteomes" id="UP000448943">
    <property type="component" value="Unassembled WGS sequence"/>
</dbReference>
<keyword evidence="3" id="KW-0201">Cytochrome c-type biogenesis</keyword>
<evidence type="ECO:0000256" key="1">
    <source>
        <dbReference type="ARBA" id="ARBA00004370"/>
    </source>
</evidence>
<dbReference type="SUPFAM" id="SSF82093">
    <property type="entry name" value="Heme chaperone CcmE"/>
    <property type="match status" value="1"/>
</dbReference>
<dbReference type="Pfam" id="PF03100">
    <property type="entry name" value="CcmE"/>
    <property type="match status" value="1"/>
</dbReference>
<dbReference type="OrthoDB" id="9794828at2"/>
<dbReference type="GO" id="GO:0017004">
    <property type="term" value="P:cytochrome complex assembly"/>
    <property type="evidence" value="ECO:0007669"/>
    <property type="project" value="UniProtKB-KW"/>
</dbReference>
<keyword evidence="2" id="KW-0479">Metal-binding</keyword>
<dbReference type="GO" id="GO:0017003">
    <property type="term" value="P:protein-heme linkage"/>
    <property type="evidence" value="ECO:0007669"/>
    <property type="project" value="InterPro"/>
</dbReference>
<proteinExistence type="predicted"/>
<dbReference type="InterPro" id="IPR004329">
    <property type="entry name" value="CcmE"/>
</dbReference>
<dbReference type="GO" id="GO:0020037">
    <property type="term" value="F:heme binding"/>
    <property type="evidence" value="ECO:0007669"/>
    <property type="project" value="InterPro"/>
</dbReference>
<dbReference type="AlphaFoldDB" id="A0A6N9Q417"/>
<keyword evidence="2" id="KW-0349">Heme</keyword>
<organism evidence="5 6">
    <name type="scientific">Chengkuizengella marina</name>
    <dbReference type="NCBI Taxonomy" id="2507566"/>
    <lineage>
        <taxon>Bacteria</taxon>
        <taxon>Bacillati</taxon>
        <taxon>Bacillota</taxon>
        <taxon>Bacilli</taxon>
        <taxon>Bacillales</taxon>
        <taxon>Paenibacillaceae</taxon>
        <taxon>Chengkuizengella</taxon>
    </lineage>
</organism>
<name>A0A6N9Q417_9BACL</name>
<reference evidence="5 6" key="1">
    <citation type="submission" date="2019-01" db="EMBL/GenBank/DDBJ databases">
        <title>Chengkuizengella sp. nov., isolated from deep-sea sediment of East Pacific Ocean.</title>
        <authorList>
            <person name="Yang J."/>
            <person name="Lai Q."/>
            <person name="Shao Z."/>
        </authorList>
    </citation>
    <scope>NUCLEOTIDE SEQUENCE [LARGE SCALE GENOMIC DNA]</scope>
    <source>
        <strain evidence="5 6">YPA3-1-1</strain>
    </source>
</reference>
<dbReference type="InterPro" id="IPR036127">
    <property type="entry name" value="CcmE-like_sf"/>
</dbReference>
<evidence type="ECO:0000256" key="4">
    <source>
        <dbReference type="ARBA" id="ARBA00023136"/>
    </source>
</evidence>
<accession>A0A6N9Q417</accession>
<keyword evidence="6" id="KW-1185">Reference proteome</keyword>
<protein>
    <submittedName>
        <fullName evidence="5">Cytochrome c maturation protein CcmE</fullName>
    </submittedName>
</protein>
<dbReference type="Gene3D" id="2.40.50.140">
    <property type="entry name" value="Nucleic acid-binding proteins"/>
    <property type="match status" value="1"/>
</dbReference>
<dbReference type="RefSeq" id="WP_160646350.1">
    <property type="nucleotide sequence ID" value="NZ_SIJB01000025.1"/>
</dbReference>
<dbReference type="EMBL" id="SIJB01000025">
    <property type="protein sequence ID" value="NBI29547.1"/>
    <property type="molecule type" value="Genomic_DNA"/>
</dbReference>
<evidence type="ECO:0000256" key="2">
    <source>
        <dbReference type="ARBA" id="ARBA00022617"/>
    </source>
</evidence>